<gene>
    <name evidence="7" type="ORF">ZBT109_1352</name>
</gene>
<evidence type="ECO:0000313" key="8">
    <source>
        <dbReference type="Proteomes" id="UP000267342"/>
    </source>
</evidence>
<organism evidence="7 8">
    <name type="scientific">Zymobacter palmae</name>
    <dbReference type="NCBI Taxonomy" id="33074"/>
    <lineage>
        <taxon>Bacteria</taxon>
        <taxon>Pseudomonadati</taxon>
        <taxon>Pseudomonadota</taxon>
        <taxon>Gammaproteobacteria</taxon>
        <taxon>Oceanospirillales</taxon>
        <taxon>Halomonadaceae</taxon>
        <taxon>Zymobacter group</taxon>
        <taxon>Zymobacter</taxon>
    </lineage>
</organism>
<dbReference type="NCBIfam" id="NF012025">
    <property type="entry name" value="PRK15481.1"/>
    <property type="match status" value="1"/>
</dbReference>
<protein>
    <submittedName>
        <fullName evidence="7">Putative transcriptional regulator, GntR family</fullName>
    </submittedName>
</protein>
<dbReference type="SUPFAM" id="SSF53383">
    <property type="entry name" value="PLP-dependent transferases"/>
    <property type="match status" value="1"/>
</dbReference>
<feature type="domain" description="HTH gntR-type" evidence="6">
    <location>
        <begin position="44"/>
        <end position="112"/>
    </location>
</feature>
<evidence type="ECO:0000256" key="3">
    <source>
        <dbReference type="ARBA" id="ARBA00023015"/>
    </source>
</evidence>
<evidence type="ECO:0000256" key="5">
    <source>
        <dbReference type="ARBA" id="ARBA00023163"/>
    </source>
</evidence>
<sequence length="476" mass="51745">MHFCKAWCYWSCVPLSEGWASLHGINAVDMGKIIYCHRTIMISGKTAGEIFEQIRLAVQSGALHANDTLPPVRELATTLDVNRNTVALAYKRLVAAGIAESKGRNGTVIRSIAHDAPQEGTPPGLALTDLAGGNPSTSLLPDIRKVLGRVSATPRLYGEPPVEAALEEYGRAWLGQDIDTGFALTLSNGAVDGVERILSSHLIKGDRVAVEDPCFLSSINTLKNNRLVPVAVPMDEEGMCADALSGALARGVQAIIITPRAHNPTGWSLSAARAEHIRALLAQYPQVLVIIDDHFSLLSDNPYQHVIPQETQRWALIRSTSKFLGPDMRLAFIASDTDTAQRLALRLNAGSSWVSHILQDIVLASLQADNFDATIASTRETYRMRRETLVNLLKADGIPLSESHDGLNIWVPLPRESTPVVMALAKYGWLVREGEIFALKQVSHGIRITVSDMSGADATTFTKKLAQLLAPYFHSS</sequence>
<dbReference type="Gene3D" id="3.40.640.10">
    <property type="entry name" value="Type I PLP-dependent aspartate aminotransferase-like (Major domain)"/>
    <property type="match status" value="1"/>
</dbReference>
<dbReference type="CDD" id="cd07377">
    <property type="entry name" value="WHTH_GntR"/>
    <property type="match status" value="1"/>
</dbReference>
<evidence type="ECO:0000256" key="2">
    <source>
        <dbReference type="ARBA" id="ARBA00022898"/>
    </source>
</evidence>
<dbReference type="InterPro" id="IPR036388">
    <property type="entry name" value="WH-like_DNA-bd_sf"/>
</dbReference>
<evidence type="ECO:0000313" key="7">
    <source>
        <dbReference type="EMBL" id="BBG30112.1"/>
    </source>
</evidence>
<dbReference type="Pfam" id="PF00155">
    <property type="entry name" value="Aminotran_1_2"/>
    <property type="match status" value="1"/>
</dbReference>
<evidence type="ECO:0000256" key="1">
    <source>
        <dbReference type="ARBA" id="ARBA00005384"/>
    </source>
</evidence>
<keyword evidence="2" id="KW-0663">Pyridoxal phosphate</keyword>
<dbReference type="SUPFAM" id="SSF46785">
    <property type="entry name" value="Winged helix' DNA-binding domain"/>
    <property type="match status" value="1"/>
</dbReference>
<dbReference type="CDD" id="cd00609">
    <property type="entry name" value="AAT_like"/>
    <property type="match status" value="1"/>
</dbReference>
<dbReference type="PROSITE" id="PS50949">
    <property type="entry name" value="HTH_GNTR"/>
    <property type="match status" value="1"/>
</dbReference>
<dbReference type="PANTHER" id="PTHR46577:SF1">
    <property type="entry name" value="HTH-TYPE TRANSCRIPTIONAL REGULATORY PROTEIN GABR"/>
    <property type="match status" value="1"/>
</dbReference>
<proteinExistence type="inferred from homology"/>
<comment type="similarity">
    <text evidence="1">In the C-terminal section; belongs to the class-I pyridoxal-phosphate-dependent aminotransferase family.</text>
</comment>
<dbReference type="SMART" id="SM00345">
    <property type="entry name" value="HTH_GNTR"/>
    <property type="match status" value="1"/>
</dbReference>
<keyword evidence="3" id="KW-0805">Transcription regulation</keyword>
<keyword evidence="4" id="KW-0238">DNA-binding</keyword>
<dbReference type="Gene3D" id="1.10.10.10">
    <property type="entry name" value="Winged helix-like DNA-binding domain superfamily/Winged helix DNA-binding domain"/>
    <property type="match status" value="1"/>
</dbReference>
<evidence type="ECO:0000256" key="4">
    <source>
        <dbReference type="ARBA" id="ARBA00023125"/>
    </source>
</evidence>
<accession>A0A348HER0</accession>
<reference evidence="7 8" key="1">
    <citation type="submission" date="2018-09" db="EMBL/GenBank/DDBJ databases">
        <title>Zymobacter palmae IAM14233 (=T109) whole genome analysis.</title>
        <authorList>
            <person name="Yanase H."/>
        </authorList>
    </citation>
    <scope>NUCLEOTIDE SEQUENCE [LARGE SCALE GENOMIC DNA]</scope>
    <source>
        <strain evidence="7 8">IAM14233</strain>
    </source>
</reference>
<dbReference type="Proteomes" id="UP000267342">
    <property type="component" value="Chromosome"/>
</dbReference>
<keyword evidence="5" id="KW-0804">Transcription</keyword>
<dbReference type="InterPro" id="IPR000524">
    <property type="entry name" value="Tscrpt_reg_HTH_GntR"/>
</dbReference>
<name>A0A348HER0_9GAMM</name>
<dbReference type="InterPro" id="IPR004839">
    <property type="entry name" value="Aminotransferase_I/II_large"/>
</dbReference>
<dbReference type="EMBL" id="AP018933">
    <property type="protein sequence ID" value="BBG30112.1"/>
    <property type="molecule type" value="Genomic_DNA"/>
</dbReference>
<dbReference type="KEGG" id="zpl:ZBT109_1352"/>
<dbReference type="GO" id="GO:0003677">
    <property type="term" value="F:DNA binding"/>
    <property type="evidence" value="ECO:0007669"/>
    <property type="project" value="UniProtKB-KW"/>
</dbReference>
<keyword evidence="8" id="KW-1185">Reference proteome</keyword>
<dbReference type="InterPro" id="IPR015422">
    <property type="entry name" value="PyrdxlP-dep_Trfase_small"/>
</dbReference>
<dbReference type="InterPro" id="IPR015421">
    <property type="entry name" value="PyrdxlP-dep_Trfase_major"/>
</dbReference>
<dbReference type="GO" id="GO:0030170">
    <property type="term" value="F:pyridoxal phosphate binding"/>
    <property type="evidence" value="ECO:0007669"/>
    <property type="project" value="InterPro"/>
</dbReference>
<dbReference type="Gene3D" id="3.90.1150.10">
    <property type="entry name" value="Aspartate Aminotransferase, domain 1"/>
    <property type="match status" value="1"/>
</dbReference>
<dbReference type="InterPro" id="IPR051446">
    <property type="entry name" value="HTH_trans_reg/aminotransferase"/>
</dbReference>
<dbReference type="AlphaFoldDB" id="A0A348HER0"/>
<dbReference type="PANTHER" id="PTHR46577">
    <property type="entry name" value="HTH-TYPE TRANSCRIPTIONAL REGULATORY PROTEIN GABR"/>
    <property type="match status" value="1"/>
</dbReference>
<evidence type="ECO:0000259" key="6">
    <source>
        <dbReference type="PROSITE" id="PS50949"/>
    </source>
</evidence>
<dbReference type="InterPro" id="IPR036390">
    <property type="entry name" value="WH_DNA-bd_sf"/>
</dbReference>
<dbReference type="GO" id="GO:0003700">
    <property type="term" value="F:DNA-binding transcription factor activity"/>
    <property type="evidence" value="ECO:0007669"/>
    <property type="project" value="InterPro"/>
</dbReference>
<dbReference type="Pfam" id="PF00392">
    <property type="entry name" value="GntR"/>
    <property type="match status" value="1"/>
</dbReference>
<dbReference type="STRING" id="1123510.GCA_000620025_00343"/>
<dbReference type="InterPro" id="IPR015424">
    <property type="entry name" value="PyrdxlP-dep_Trfase"/>
</dbReference>